<dbReference type="GeneID" id="22916086"/>
<comment type="caution">
    <text evidence="2">The sequence shown here is derived from an EMBL/GenBank/DDBJ whole genome shotgun (WGS) entry which is preliminary data.</text>
</comment>
<evidence type="ECO:0000313" key="2">
    <source>
        <dbReference type="EMBL" id="EZG43229.1"/>
    </source>
</evidence>
<dbReference type="VEuPathDB" id="CryptoDB:GNI_181350"/>
<dbReference type="Proteomes" id="UP000019763">
    <property type="component" value="Unassembled WGS sequence"/>
</dbReference>
<reference evidence="2" key="1">
    <citation type="submission" date="2013-12" db="EMBL/GenBank/DDBJ databases">
        <authorList>
            <person name="Omoto C.K."/>
            <person name="Sibley D."/>
            <person name="Venepally P."/>
            <person name="Hadjithomas M."/>
            <person name="Karamycheva S."/>
            <person name="Brunk B."/>
            <person name="Roos D."/>
            <person name="Caler E."/>
            <person name="Lorenzi H."/>
        </authorList>
    </citation>
    <scope>NUCLEOTIDE SEQUENCE</scope>
</reference>
<keyword evidence="1" id="KW-0472">Membrane</keyword>
<name>A0A023AWY5_GRENI</name>
<feature type="transmembrane region" description="Helical" evidence="1">
    <location>
        <begin position="12"/>
        <end position="29"/>
    </location>
</feature>
<gene>
    <name evidence="2" type="ORF">GNI_181350</name>
</gene>
<evidence type="ECO:0000256" key="1">
    <source>
        <dbReference type="SAM" id="Phobius"/>
    </source>
</evidence>
<organism evidence="2 3">
    <name type="scientific">Gregarina niphandrodes</name>
    <name type="common">Septate eugregarine</name>
    <dbReference type="NCBI Taxonomy" id="110365"/>
    <lineage>
        <taxon>Eukaryota</taxon>
        <taxon>Sar</taxon>
        <taxon>Alveolata</taxon>
        <taxon>Apicomplexa</taxon>
        <taxon>Conoidasida</taxon>
        <taxon>Gregarinasina</taxon>
        <taxon>Eugregarinorida</taxon>
        <taxon>Gregarinidae</taxon>
        <taxon>Gregarina</taxon>
    </lineage>
</organism>
<dbReference type="AlphaFoldDB" id="A0A023AWY5"/>
<protein>
    <submittedName>
        <fullName evidence="2">Transmembrane protein</fullName>
    </submittedName>
</protein>
<feature type="non-terminal residue" evidence="2">
    <location>
        <position position="80"/>
    </location>
</feature>
<accession>A0A023AWY5</accession>
<keyword evidence="1" id="KW-1133">Transmembrane helix</keyword>
<proteinExistence type="predicted"/>
<keyword evidence="3" id="KW-1185">Reference proteome</keyword>
<feature type="non-terminal residue" evidence="2">
    <location>
        <position position="1"/>
    </location>
</feature>
<dbReference type="EMBL" id="AFNH02001370">
    <property type="protein sequence ID" value="EZG43229.1"/>
    <property type="molecule type" value="Genomic_DNA"/>
</dbReference>
<evidence type="ECO:0000313" key="3">
    <source>
        <dbReference type="Proteomes" id="UP000019763"/>
    </source>
</evidence>
<sequence length="80" mass="9344">LLPTLLRLQRFLFFLRAGSFSVSHLFLRLQGLLFSFEAGRVIAGCLFLRFLLFLMLLWRVLSVEYVSDRHSSVRRTLGLI</sequence>
<dbReference type="RefSeq" id="XP_011133514.1">
    <property type="nucleotide sequence ID" value="XM_011135212.1"/>
</dbReference>
<keyword evidence="1 2" id="KW-0812">Transmembrane</keyword>
<feature type="transmembrane region" description="Helical" evidence="1">
    <location>
        <begin position="41"/>
        <end position="61"/>
    </location>
</feature>